<feature type="region of interest" description="Disordered" evidence="1">
    <location>
        <begin position="68"/>
        <end position="286"/>
    </location>
</feature>
<dbReference type="InterPro" id="IPR010506">
    <property type="entry name" value="DMAP1-bd"/>
</dbReference>
<evidence type="ECO:0000313" key="3">
    <source>
        <dbReference type="EMBL" id="ORZ23553.1"/>
    </source>
</evidence>
<protein>
    <recommendedName>
        <fullName evidence="2">DMAP1-binding domain-containing protein</fullName>
    </recommendedName>
</protein>
<dbReference type="Proteomes" id="UP000193560">
    <property type="component" value="Unassembled WGS sequence"/>
</dbReference>
<accession>A0A1X2IWZ2</accession>
<evidence type="ECO:0000313" key="4">
    <source>
        <dbReference type="Proteomes" id="UP000193560"/>
    </source>
</evidence>
<feature type="compositionally biased region" description="Low complexity" evidence="1">
    <location>
        <begin position="136"/>
        <end position="160"/>
    </location>
</feature>
<dbReference type="PROSITE" id="PS51912">
    <property type="entry name" value="DMAP1_BIND"/>
    <property type="match status" value="1"/>
</dbReference>
<dbReference type="OrthoDB" id="263283at2759"/>
<dbReference type="SMART" id="SM01137">
    <property type="entry name" value="DMAP_binding"/>
    <property type="match status" value="1"/>
</dbReference>
<feature type="compositionally biased region" description="Pro residues" evidence="1">
    <location>
        <begin position="226"/>
        <end position="246"/>
    </location>
</feature>
<evidence type="ECO:0000259" key="2">
    <source>
        <dbReference type="PROSITE" id="PS51912"/>
    </source>
</evidence>
<reference evidence="3 4" key="1">
    <citation type="submission" date="2016-07" db="EMBL/GenBank/DDBJ databases">
        <title>Pervasive Adenine N6-methylation of Active Genes in Fungi.</title>
        <authorList>
            <consortium name="DOE Joint Genome Institute"/>
            <person name="Mondo S.J."/>
            <person name="Dannebaum R.O."/>
            <person name="Kuo R.C."/>
            <person name="Labutti K."/>
            <person name="Haridas S."/>
            <person name="Kuo A."/>
            <person name="Salamov A."/>
            <person name="Ahrendt S.R."/>
            <person name="Lipzen A."/>
            <person name="Sullivan W."/>
            <person name="Andreopoulos W.B."/>
            <person name="Clum A."/>
            <person name="Lindquist E."/>
            <person name="Daum C."/>
            <person name="Ramamoorthy G.K."/>
            <person name="Gryganskyi A."/>
            <person name="Culley D."/>
            <person name="Magnuson J.K."/>
            <person name="James T.Y."/>
            <person name="O'Malley M.A."/>
            <person name="Stajich J.E."/>
            <person name="Spatafora J.W."/>
            <person name="Visel A."/>
            <person name="Grigoriev I.V."/>
        </authorList>
    </citation>
    <scope>NUCLEOTIDE SEQUENCE [LARGE SCALE GENOMIC DNA]</scope>
    <source>
        <strain evidence="3 4">NRRL 1336</strain>
    </source>
</reference>
<feature type="compositionally biased region" description="Polar residues" evidence="1">
    <location>
        <begin position="267"/>
        <end position="286"/>
    </location>
</feature>
<comment type="caution">
    <text evidence="3">The sequence shown here is derived from an EMBL/GenBank/DDBJ whole genome shotgun (WGS) entry which is preliminary data.</text>
</comment>
<gene>
    <name evidence="3" type="ORF">BCR42DRAFT_487503</name>
</gene>
<feature type="compositionally biased region" description="Polar residues" evidence="1">
    <location>
        <begin position="182"/>
        <end position="196"/>
    </location>
</feature>
<evidence type="ECO:0000256" key="1">
    <source>
        <dbReference type="SAM" id="MobiDB-lite"/>
    </source>
</evidence>
<proteinExistence type="predicted"/>
<dbReference type="EMBL" id="MCGE01000003">
    <property type="protein sequence ID" value="ORZ23553.1"/>
    <property type="molecule type" value="Genomic_DNA"/>
</dbReference>
<sequence length="286" mass="31872">MALTNEQDLPEELLKKLEGLKIELEDGDITQKGYDKKRTTLLEKHTQQKKEEEDALLASLGPEPSAADVIDFLDYLPSPTHSPPRPTSGENYMEQHHQEQQQQQEASTIPTTTRTSSIANHNLQNSRPYDPRMIRPQYAPQPQQYYPSPQQQHQPHATAPTPRPMYAHQQQQQQRPMAFPGSSYQPQPRPMYSNQPRPMYRPNGAPPMVNGNGGAPRPMANGPYYRPGPPGGAPAPPPQGYPPPGYPMQGRSPTLDQQRVPYGYNGASATGISRSSTQNSSQGRYS</sequence>
<name>A0A1X2IWZ2_9FUNG</name>
<organism evidence="3 4">
    <name type="scientific">Absidia repens</name>
    <dbReference type="NCBI Taxonomy" id="90262"/>
    <lineage>
        <taxon>Eukaryota</taxon>
        <taxon>Fungi</taxon>
        <taxon>Fungi incertae sedis</taxon>
        <taxon>Mucoromycota</taxon>
        <taxon>Mucoromycotina</taxon>
        <taxon>Mucoromycetes</taxon>
        <taxon>Mucorales</taxon>
        <taxon>Cunninghamellaceae</taxon>
        <taxon>Absidia</taxon>
    </lineage>
</organism>
<dbReference type="AlphaFoldDB" id="A0A1X2IWZ2"/>
<dbReference type="STRING" id="90262.A0A1X2IWZ2"/>
<feature type="compositionally biased region" description="Low complexity" evidence="1">
    <location>
        <begin position="100"/>
        <end position="118"/>
    </location>
</feature>
<keyword evidence="4" id="KW-1185">Reference proteome</keyword>
<dbReference type="Pfam" id="PF06464">
    <property type="entry name" value="DMAP_binding"/>
    <property type="match status" value="1"/>
</dbReference>
<feature type="domain" description="DMAP1-binding" evidence="2">
    <location>
        <begin position="5"/>
        <end position="117"/>
    </location>
</feature>
<feature type="region of interest" description="Disordered" evidence="1">
    <location>
        <begin position="44"/>
        <end position="63"/>
    </location>
</feature>